<proteinExistence type="predicted"/>
<name>A0A7W3XRT9_9BACL</name>
<sequence>MIHQLTFGQCLQELLFIRGWSAAQLAKVLNIDASYVRRWVRGDRTPALHTSYINDITEAICDGLDREYRKATKAALTTLLDQSEADAPMGAATLRDRVQHHLHEAQIYTLSLDTTARKNRKPTEGQSVVSQLLEITQVTLRKPNHQPTLHTSPPTHTRELEQLPSVLTNREAILSAAITLLKHAVQNQDTVPDKQIYLTFQSERDYFDGYPELYHEWQQAIIHALRLGWCIHHLCRLNKNVERSLQLVNQILAWTNYSGSYHLYYFTKYGIDFPAQEIILIKGSGAITGYATDQFKEMDAGLYLNETNAVHVIEKYVEQMLRNTEPLIHILSQNDYFELNVTKDRKPGSHCMCMHDLSYLTVPPEIMKKYMSLSISDENERRVHWWRIEDTVKSFYRDIQRYPMRHIYPMRAIEMLVTTGEYDRNPYFRPTREDIQAHLLYLTELLHNYDQFEIALIDDHTYNLIHRTQFDIKGNHTVAIGVMPRSDARPKVELIAITEGTIVRAFQDYFDDIWERINPIYQDKQFVISWIKDKLALL</sequence>
<dbReference type="InterPro" id="IPR001387">
    <property type="entry name" value="Cro/C1-type_HTH"/>
</dbReference>
<gene>
    <name evidence="2" type="ORF">FHR92_002499</name>
</gene>
<dbReference type="CDD" id="cd00093">
    <property type="entry name" value="HTH_XRE"/>
    <property type="match status" value="1"/>
</dbReference>
<evidence type="ECO:0000313" key="3">
    <source>
        <dbReference type="Proteomes" id="UP000567067"/>
    </source>
</evidence>
<comment type="caution">
    <text evidence="2">The sequence shown here is derived from an EMBL/GenBank/DDBJ whole genome shotgun (WGS) entry which is preliminary data.</text>
</comment>
<dbReference type="SUPFAM" id="SSF47413">
    <property type="entry name" value="lambda repressor-like DNA-binding domains"/>
    <property type="match status" value="1"/>
</dbReference>
<protein>
    <submittedName>
        <fullName evidence="2">Transcriptional regulator with XRE-family HTH domain</fullName>
    </submittedName>
</protein>
<evidence type="ECO:0000313" key="2">
    <source>
        <dbReference type="EMBL" id="MBA9086027.1"/>
    </source>
</evidence>
<dbReference type="InterPro" id="IPR010982">
    <property type="entry name" value="Lambda_DNA-bd_dom_sf"/>
</dbReference>
<evidence type="ECO:0000259" key="1">
    <source>
        <dbReference type="PROSITE" id="PS50943"/>
    </source>
</evidence>
<feature type="domain" description="HTH cro/C1-type" evidence="1">
    <location>
        <begin position="18"/>
        <end position="50"/>
    </location>
</feature>
<dbReference type="GO" id="GO:0003677">
    <property type="term" value="F:DNA binding"/>
    <property type="evidence" value="ECO:0007669"/>
    <property type="project" value="InterPro"/>
</dbReference>
<dbReference type="Proteomes" id="UP000567067">
    <property type="component" value="Unassembled WGS sequence"/>
</dbReference>
<accession>A0A7W3XRT9</accession>
<dbReference type="RefSeq" id="WP_182535921.1">
    <property type="nucleotide sequence ID" value="NZ_JACJIP010000014.1"/>
</dbReference>
<reference evidence="2 3" key="1">
    <citation type="submission" date="2020-08" db="EMBL/GenBank/DDBJ databases">
        <title>Genomic Encyclopedia of Type Strains, Phase III (KMG-III): the genomes of soil and plant-associated and newly described type strains.</title>
        <authorList>
            <person name="Whitman W."/>
        </authorList>
    </citation>
    <scope>NUCLEOTIDE SEQUENCE [LARGE SCALE GENOMIC DNA]</scope>
    <source>
        <strain evidence="2 3">CECT 8693</strain>
    </source>
</reference>
<organism evidence="2 3">
    <name type="scientific">Fontibacillus solani</name>
    <dbReference type="NCBI Taxonomy" id="1572857"/>
    <lineage>
        <taxon>Bacteria</taxon>
        <taxon>Bacillati</taxon>
        <taxon>Bacillota</taxon>
        <taxon>Bacilli</taxon>
        <taxon>Bacillales</taxon>
        <taxon>Paenibacillaceae</taxon>
        <taxon>Fontibacillus</taxon>
    </lineage>
</organism>
<keyword evidence="3" id="KW-1185">Reference proteome</keyword>
<dbReference type="Pfam" id="PF01381">
    <property type="entry name" value="HTH_3"/>
    <property type="match status" value="1"/>
</dbReference>
<dbReference type="Gene3D" id="1.10.260.40">
    <property type="entry name" value="lambda repressor-like DNA-binding domains"/>
    <property type="match status" value="1"/>
</dbReference>
<dbReference type="AlphaFoldDB" id="A0A7W3XRT9"/>
<dbReference type="EMBL" id="JACJIP010000014">
    <property type="protein sequence ID" value="MBA9086027.1"/>
    <property type="molecule type" value="Genomic_DNA"/>
</dbReference>
<dbReference type="PROSITE" id="PS50943">
    <property type="entry name" value="HTH_CROC1"/>
    <property type="match status" value="1"/>
</dbReference>